<dbReference type="SUPFAM" id="SSF53474">
    <property type="entry name" value="alpha/beta-Hydrolases"/>
    <property type="match status" value="1"/>
</dbReference>
<dbReference type="AlphaFoldDB" id="A0A5D4GZK9"/>
<dbReference type="InterPro" id="IPR022742">
    <property type="entry name" value="Hydrolase_4"/>
</dbReference>
<keyword evidence="3" id="KW-1185">Reference proteome</keyword>
<sequence>MTRVFGLLSSHGWMLGSVFAAVGVLLAALSTAPEVLLFKERLALSLFELDSDVELQPIDLTTHDGLVLRSWYHPPRAGKPVIVYFPGRAGDVIKKPRHLFNLAEQGYGLMLAGYRGYGGNPGRPSEDRLYRDATRLLEKVAENRLAPNGIVLYGYSMGTGIASYIAAHSKPVGVVLEAPFTSFRDIVGHNARQMPLFLVRSRFDTRSRYAAIDAPVLLLAGERDTVTPASFATLLASINETLSQLHVFPEASHDDMFEHGAWEVVSAFLGGLQELAIAPAAAMDGVGPILE</sequence>
<evidence type="ECO:0000313" key="2">
    <source>
        <dbReference type="EMBL" id="TYR33828.1"/>
    </source>
</evidence>
<dbReference type="OrthoDB" id="9796770at2"/>
<dbReference type="InterPro" id="IPR029058">
    <property type="entry name" value="AB_hydrolase_fold"/>
</dbReference>
<dbReference type="Gene3D" id="3.40.50.1820">
    <property type="entry name" value="alpha/beta hydrolase"/>
    <property type="match status" value="2"/>
</dbReference>
<evidence type="ECO:0000313" key="3">
    <source>
        <dbReference type="Proteomes" id="UP000323258"/>
    </source>
</evidence>
<organism evidence="2 3">
    <name type="scientific">Neoaquamicrobium microcysteis</name>
    <dbReference type="NCBI Taxonomy" id="2682781"/>
    <lineage>
        <taxon>Bacteria</taxon>
        <taxon>Pseudomonadati</taxon>
        <taxon>Pseudomonadota</taxon>
        <taxon>Alphaproteobacteria</taxon>
        <taxon>Hyphomicrobiales</taxon>
        <taxon>Phyllobacteriaceae</taxon>
        <taxon>Neoaquamicrobium</taxon>
    </lineage>
</organism>
<reference evidence="2 3" key="2">
    <citation type="submission" date="2019-09" db="EMBL/GenBank/DDBJ databases">
        <title>Mesorhizobium sp. MaA-C15 isolated from Microcystis aeruginosa.</title>
        <authorList>
            <person name="Jeong S.E."/>
            <person name="Jin H.M."/>
            <person name="Jeon C.O."/>
        </authorList>
    </citation>
    <scope>NUCLEOTIDE SEQUENCE [LARGE SCALE GENOMIC DNA]</scope>
    <source>
        <strain evidence="2 3">MaA-C15</strain>
    </source>
</reference>
<proteinExistence type="predicted"/>
<evidence type="ECO:0000259" key="1">
    <source>
        <dbReference type="Pfam" id="PF12146"/>
    </source>
</evidence>
<dbReference type="Pfam" id="PF12146">
    <property type="entry name" value="Hydrolase_4"/>
    <property type="match status" value="1"/>
</dbReference>
<reference evidence="2 3" key="1">
    <citation type="submission" date="2019-08" db="EMBL/GenBank/DDBJ databases">
        <authorList>
            <person name="Seo Y.L."/>
        </authorList>
    </citation>
    <scope>NUCLEOTIDE SEQUENCE [LARGE SCALE GENOMIC DNA]</scope>
    <source>
        <strain evidence="2 3">MaA-C15</strain>
    </source>
</reference>
<comment type="caution">
    <text evidence="2">The sequence shown here is derived from an EMBL/GenBank/DDBJ whole genome shotgun (WGS) entry which is preliminary data.</text>
</comment>
<dbReference type="Proteomes" id="UP000323258">
    <property type="component" value="Unassembled WGS sequence"/>
</dbReference>
<dbReference type="PANTHER" id="PTHR12277">
    <property type="entry name" value="ALPHA/BETA HYDROLASE DOMAIN-CONTAINING PROTEIN"/>
    <property type="match status" value="1"/>
</dbReference>
<feature type="domain" description="Serine aminopeptidase S33" evidence="1">
    <location>
        <begin position="80"/>
        <end position="186"/>
    </location>
</feature>
<accession>A0A5D4GZK9</accession>
<dbReference type="RefSeq" id="WP_148914036.1">
    <property type="nucleotide sequence ID" value="NZ_VSZS01000058.1"/>
</dbReference>
<gene>
    <name evidence="2" type="ORF">FY036_07205</name>
</gene>
<protein>
    <submittedName>
        <fullName evidence="2">Lysophospholipase</fullName>
    </submittedName>
</protein>
<name>A0A5D4GZK9_9HYPH</name>
<dbReference type="EMBL" id="VSZS01000058">
    <property type="protein sequence ID" value="TYR33828.1"/>
    <property type="molecule type" value="Genomic_DNA"/>
</dbReference>
<dbReference type="PANTHER" id="PTHR12277:SF81">
    <property type="entry name" value="PROTEIN ABHD13"/>
    <property type="match status" value="1"/>
</dbReference>